<dbReference type="GO" id="GO:0005886">
    <property type="term" value="C:plasma membrane"/>
    <property type="evidence" value="ECO:0007669"/>
    <property type="project" value="TreeGrafter"/>
</dbReference>
<comment type="caution">
    <text evidence="11">The sequence shown here is derived from an EMBL/GenBank/DDBJ whole genome shotgun (WGS) entry which is preliminary data.</text>
</comment>
<dbReference type="GO" id="GO:0046872">
    <property type="term" value="F:metal ion binding"/>
    <property type="evidence" value="ECO:0007669"/>
    <property type="project" value="UniProtKB-KW"/>
</dbReference>
<dbReference type="SUPFAM" id="SSF55486">
    <property type="entry name" value="Metalloproteases ('zincins'), catalytic domain"/>
    <property type="match status" value="1"/>
</dbReference>
<dbReference type="Pfam" id="PF01431">
    <property type="entry name" value="Peptidase_M13"/>
    <property type="match status" value="1"/>
</dbReference>
<keyword evidence="5" id="KW-0378">Hydrolase</keyword>
<dbReference type="PANTHER" id="PTHR11733">
    <property type="entry name" value="ZINC METALLOPROTEASE FAMILY M13 NEPRILYSIN-RELATED"/>
    <property type="match status" value="1"/>
</dbReference>
<dbReference type="InterPro" id="IPR008753">
    <property type="entry name" value="Peptidase_M13_N"/>
</dbReference>
<dbReference type="CDD" id="cd08662">
    <property type="entry name" value="M13"/>
    <property type="match status" value="1"/>
</dbReference>
<dbReference type="Pfam" id="PF05649">
    <property type="entry name" value="Peptidase_M13_N"/>
    <property type="match status" value="1"/>
</dbReference>
<keyword evidence="3" id="KW-0645">Protease</keyword>
<evidence type="ECO:0000256" key="3">
    <source>
        <dbReference type="ARBA" id="ARBA00022670"/>
    </source>
</evidence>
<evidence type="ECO:0000259" key="9">
    <source>
        <dbReference type="Pfam" id="PF01431"/>
    </source>
</evidence>
<evidence type="ECO:0000313" key="11">
    <source>
        <dbReference type="EMBL" id="KAG8190129.1"/>
    </source>
</evidence>
<dbReference type="EMBL" id="JAFNEN010000193">
    <property type="protein sequence ID" value="KAG8190129.1"/>
    <property type="molecule type" value="Genomic_DNA"/>
</dbReference>
<keyword evidence="7" id="KW-0482">Metalloprotease</keyword>
<dbReference type="GO" id="GO:0004222">
    <property type="term" value="F:metalloendopeptidase activity"/>
    <property type="evidence" value="ECO:0007669"/>
    <property type="project" value="InterPro"/>
</dbReference>
<dbReference type="GO" id="GO:0016485">
    <property type="term" value="P:protein processing"/>
    <property type="evidence" value="ECO:0007669"/>
    <property type="project" value="TreeGrafter"/>
</dbReference>
<keyword evidence="12" id="KW-1185">Reference proteome</keyword>
<dbReference type="PANTHER" id="PTHR11733:SF240">
    <property type="entry name" value="GH14155P-RELATED"/>
    <property type="match status" value="1"/>
</dbReference>
<evidence type="ECO:0000313" key="12">
    <source>
        <dbReference type="Proteomes" id="UP000827092"/>
    </source>
</evidence>
<dbReference type="Proteomes" id="UP000827092">
    <property type="component" value="Unassembled WGS sequence"/>
</dbReference>
<evidence type="ECO:0000256" key="2">
    <source>
        <dbReference type="ARBA" id="ARBA00007357"/>
    </source>
</evidence>
<protein>
    <submittedName>
        <fullName evidence="11">Uncharacterized protein</fullName>
    </submittedName>
</protein>
<dbReference type="InterPro" id="IPR000718">
    <property type="entry name" value="Peptidase_M13"/>
</dbReference>
<dbReference type="Gene3D" id="3.40.390.10">
    <property type="entry name" value="Collagenase (Catalytic Domain)"/>
    <property type="match status" value="1"/>
</dbReference>
<accession>A0AAV6V0X8</accession>
<feature type="domain" description="Peptidase M13 C-terminal" evidence="9">
    <location>
        <begin position="471"/>
        <end position="680"/>
    </location>
</feature>
<evidence type="ECO:0000256" key="4">
    <source>
        <dbReference type="ARBA" id="ARBA00022723"/>
    </source>
</evidence>
<dbReference type="PROSITE" id="PS51885">
    <property type="entry name" value="NEPRILYSIN"/>
    <property type="match status" value="1"/>
</dbReference>
<reference evidence="11 12" key="1">
    <citation type="journal article" date="2022" name="Nat. Ecol. Evol.">
        <title>A masculinizing supergene underlies an exaggerated male reproductive morph in a spider.</title>
        <authorList>
            <person name="Hendrickx F."/>
            <person name="De Corte Z."/>
            <person name="Sonet G."/>
            <person name="Van Belleghem S.M."/>
            <person name="Kostlbacher S."/>
            <person name="Vangestel C."/>
        </authorList>
    </citation>
    <scope>NUCLEOTIDE SEQUENCE [LARGE SCALE GENOMIC DNA]</scope>
    <source>
        <strain evidence="11">W744_W776</strain>
    </source>
</reference>
<sequence>MYSSSFEYVPPPPSKRKRGVTNTDKYARSVIRKSRVKGEGYINYKGKMVLPKTVPAEIICNCPKKCNKSISDETKYQIWNSFYSLDSKNNQDIYLQTLIEVKEVKRRKKKKMDAIEPIVNDTPFPDASVNSTQFLDAGVNNTPFSCAIVDNNLFPGPNANKAQLPDAIVNETHYNDSTVNNTNAIAKKSPTNKTKSRTFVYNLKINGRFTPVCKNVFLQVHGVSKDRIERMTTLLVQNKTPVDMRGKNRSGNAIPSNIIYLIHDHISRFEVKETSGSGKPKKYLDARLNISKMYQMFQTSYPDLKDKVKYSFYYKYFKENFNYTFGLPNGDVCSKCENVAVKQKDPHPNLNNNVKSTVPTEMAKELVSSLKSTFLDIISSTSWLDEESKNVTIEKVLSMKTEVGYPRDMLSTDFMETFYAKLELSTESLLKNMLKMSRFLVYNELQKLNRPVEENRPMVDNIYKGPLQSSANYFATKNALVVPMGIMRPPIFDLENPEYLNYGRLGNEIAHEMSHGFENIGLQYDKDGKESHWWSEEMKNKFWMKAKCFVEQYNKYVIDELAEKYVDGQRTLHENIADSTGLKKAFMSYQKYVKENGKEPKLPGMEFTNQQLFFISFAQMKCEVRSKEGYEEYIADSTTSLLQTPVKYRVNGALANSEFFAAVFKCPAGGPMSQEKRCSIW</sequence>
<evidence type="ECO:0000256" key="5">
    <source>
        <dbReference type="ARBA" id="ARBA00022801"/>
    </source>
</evidence>
<dbReference type="InterPro" id="IPR024079">
    <property type="entry name" value="MetalloPept_cat_dom_sf"/>
</dbReference>
<gene>
    <name evidence="11" type="ORF">JTE90_026697</name>
</gene>
<dbReference type="InterPro" id="IPR018497">
    <property type="entry name" value="Peptidase_M13_C"/>
</dbReference>
<comment type="cofactor">
    <cofactor evidence="1">
        <name>Zn(2+)</name>
        <dbReference type="ChEBI" id="CHEBI:29105"/>
    </cofactor>
</comment>
<evidence type="ECO:0000256" key="8">
    <source>
        <dbReference type="SAM" id="MobiDB-lite"/>
    </source>
</evidence>
<name>A0AAV6V0X8_9ARAC</name>
<keyword evidence="4" id="KW-0479">Metal-binding</keyword>
<feature type="region of interest" description="Disordered" evidence="8">
    <location>
        <begin position="1"/>
        <end position="21"/>
    </location>
</feature>
<organism evidence="11 12">
    <name type="scientific">Oedothorax gibbosus</name>
    <dbReference type="NCBI Taxonomy" id="931172"/>
    <lineage>
        <taxon>Eukaryota</taxon>
        <taxon>Metazoa</taxon>
        <taxon>Ecdysozoa</taxon>
        <taxon>Arthropoda</taxon>
        <taxon>Chelicerata</taxon>
        <taxon>Arachnida</taxon>
        <taxon>Araneae</taxon>
        <taxon>Araneomorphae</taxon>
        <taxon>Entelegynae</taxon>
        <taxon>Araneoidea</taxon>
        <taxon>Linyphiidae</taxon>
        <taxon>Erigoninae</taxon>
        <taxon>Oedothorax</taxon>
    </lineage>
</organism>
<evidence type="ECO:0000259" key="10">
    <source>
        <dbReference type="Pfam" id="PF05649"/>
    </source>
</evidence>
<proteinExistence type="inferred from homology"/>
<evidence type="ECO:0000256" key="1">
    <source>
        <dbReference type="ARBA" id="ARBA00001947"/>
    </source>
</evidence>
<comment type="similarity">
    <text evidence="2">Belongs to the peptidase M13 family.</text>
</comment>
<dbReference type="PRINTS" id="PR00786">
    <property type="entry name" value="NEPRILYSIN"/>
</dbReference>
<feature type="domain" description="Peptidase M13 N-terminal" evidence="10">
    <location>
        <begin position="361"/>
        <end position="406"/>
    </location>
</feature>
<evidence type="ECO:0000256" key="7">
    <source>
        <dbReference type="ARBA" id="ARBA00023049"/>
    </source>
</evidence>
<keyword evidence="6" id="KW-0862">Zinc</keyword>
<evidence type="ECO:0000256" key="6">
    <source>
        <dbReference type="ARBA" id="ARBA00022833"/>
    </source>
</evidence>
<dbReference type="AlphaFoldDB" id="A0AAV6V0X8"/>